<protein>
    <submittedName>
        <fullName evidence="2">Uncharacterized protein</fullName>
    </submittedName>
</protein>
<proteinExistence type="predicted"/>
<comment type="caution">
    <text evidence="2">The sequence shown here is derived from an EMBL/GenBank/DDBJ whole genome shotgun (WGS) entry which is preliminary data.</text>
</comment>
<dbReference type="EMBL" id="JAVDQI010000011">
    <property type="protein sequence ID" value="MDR6223738.1"/>
    <property type="molecule type" value="Genomic_DNA"/>
</dbReference>
<reference evidence="2 3" key="1">
    <citation type="submission" date="2023-07" db="EMBL/GenBank/DDBJ databases">
        <title>Genomic Encyclopedia of Type Strains, Phase IV (KMG-IV): sequencing the most valuable type-strain genomes for metagenomic binning, comparative biology and taxonomic classification.</title>
        <authorList>
            <person name="Goeker M."/>
        </authorList>
    </citation>
    <scope>NUCLEOTIDE SEQUENCE [LARGE SCALE GENOMIC DNA]</scope>
    <source>
        <strain evidence="2 3">DSM 17273</strain>
    </source>
</reference>
<feature type="compositionally biased region" description="Polar residues" evidence="1">
    <location>
        <begin position="1"/>
        <end position="21"/>
    </location>
</feature>
<dbReference type="AlphaFoldDB" id="A0AA90U1R9"/>
<evidence type="ECO:0000313" key="2">
    <source>
        <dbReference type="EMBL" id="MDR6223738.1"/>
    </source>
</evidence>
<organism evidence="2 3">
    <name type="scientific">Methanococcoides alaskense</name>
    <dbReference type="NCBI Taxonomy" id="325778"/>
    <lineage>
        <taxon>Archaea</taxon>
        <taxon>Methanobacteriati</taxon>
        <taxon>Methanobacteriota</taxon>
        <taxon>Stenosarchaea group</taxon>
        <taxon>Methanomicrobia</taxon>
        <taxon>Methanosarcinales</taxon>
        <taxon>Methanosarcinaceae</taxon>
        <taxon>Methanococcoides</taxon>
    </lineage>
</organism>
<dbReference type="Proteomes" id="UP001185015">
    <property type="component" value="Unassembled WGS sequence"/>
</dbReference>
<gene>
    <name evidence="2" type="ORF">J2750_002214</name>
</gene>
<accession>A0AA90U1R9</accession>
<name>A0AA90U1R9_9EURY</name>
<sequence length="29" mass="2909">MLPNEAVSTVATSRFSNSSNPKPACSAAA</sequence>
<keyword evidence="3" id="KW-1185">Reference proteome</keyword>
<feature type="region of interest" description="Disordered" evidence="1">
    <location>
        <begin position="1"/>
        <end position="29"/>
    </location>
</feature>
<evidence type="ECO:0000313" key="3">
    <source>
        <dbReference type="Proteomes" id="UP001185015"/>
    </source>
</evidence>
<evidence type="ECO:0000256" key="1">
    <source>
        <dbReference type="SAM" id="MobiDB-lite"/>
    </source>
</evidence>